<comment type="caution">
    <text evidence="2">The sequence shown here is derived from an EMBL/GenBank/DDBJ whole genome shotgun (WGS) entry which is preliminary data.</text>
</comment>
<feature type="compositionally biased region" description="Polar residues" evidence="1">
    <location>
        <begin position="45"/>
        <end position="62"/>
    </location>
</feature>
<feature type="region of interest" description="Disordered" evidence="1">
    <location>
        <begin position="45"/>
        <end position="86"/>
    </location>
</feature>
<dbReference type="EMBL" id="CATOUU010001185">
    <property type="protein sequence ID" value="CAI9978535.1"/>
    <property type="molecule type" value="Genomic_DNA"/>
</dbReference>
<gene>
    <name evidence="3" type="ORF">HINF_LOCUS17938</name>
    <name evidence="2" type="ORF">HINF_LOCUS66180</name>
</gene>
<dbReference type="Proteomes" id="UP001642409">
    <property type="component" value="Unassembled WGS sequence"/>
</dbReference>
<accession>A0AA86UZK4</accession>
<evidence type="ECO:0000313" key="3">
    <source>
        <dbReference type="EMBL" id="CAL6002470.1"/>
    </source>
</evidence>
<evidence type="ECO:0000313" key="4">
    <source>
        <dbReference type="Proteomes" id="UP001642409"/>
    </source>
</evidence>
<evidence type="ECO:0000313" key="2">
    <source>
        <dbReference type="EMBL" id="CAI9978535.1"/>
    </source>
</evidence>
<name>A0AA86UZK4_9EUKA</name>
<dbReference type="EMBL" id="CAXDID020000045">
    <property type="protein sequence ID" value="CAL6002470.1"/>
    <property type="molecule type" value="Genomic_DNA"/>
</dbReference>
<evidence type="ECO:0000256" key="1">
    <source>
        <dbReference type="SAM" id="MobiDB-lite"/>
    </source>
</evidence>
<protein>
    <submittedName>
        <fullName evidence="3">Hypothetical_protein</fullName>
    </submittedName>
</protein>
<reference evidence="3 4" key="2">
    <citation type="submission" date="2024-07" db="EMBL/GenBank/DDBJ databases">
        <authorList>
            <person name="Akdeniz Z."/>
        </authorList>
    </citation>
    <scope>NUCLEOTIDE SEQUENCE [LARGE SCALE GENOMIC DNA]</scope>
</reference>
<feature type="compositionally biased region" description="Basic and acidic residues" evidence="1">
    <location>
        <begin position="66"/>
        <end position="81"/>
    </location>
</feature>
<dbReference type="AlphaFoldDB" id="A0AA86UZK4"/>
<keyword evidence="4" id="KW-1185">Reference proteome</keyword>
<reference evidence="2" key="1">
    <citation type="submission" date="2023-06" db="EMBL/GenBank/DDBJ databases">
        <authorList>
            <person name="Kurt Z."/>
        </authorList>
    </citation>
    <scope>NUCLEOTIDE SEQUENCE</scope>
</reference>
<sequence length="99" mass="11541">MIGQQILTLTKMVRDVLTYLIRNKHLKKNFSMPINLEKLNVQTFNSNQNKPTQSSQNCSRQLQAKYKRDNKQRVTESDPVHPRALVPASFRQLNQVGFE</sequence>
<organism evidence="2">
    <name type="scientific">Hexamita inflata</name>
    <dbReference type="NCBI Taxonomy" id="28002"/>
    <lineage>
        <taxon>Eukaryota</taxon>
        <taxon>Metamonada</taxon>
        <taxon>Diplomonadida</taxon>
        <taxon>Hexamitidae</taxon>
        <taxon>Hexamitinae</taxon>
        <taxon>Hexamita</taxon>
    </lineage>
</organism>
<proteinExistence type="predicted"/>